<evidence type="ECO:0000256" key="1">
    <source>
        <dbReference type="ARBA" id="ARBA00008061"/>
    </source>
</evidence>
<evidence type="ECO:0000313" key="4">
    <source>
        <dbReference type="EMBL" id="TID20553.1"/>
    </source>
</evidence>
<organism evidence="4 5">
    <name type="scientific">Venturia nashicola</name>
    <dbReference type="NCBI Taxonomy" id="86259"/>
    <lineage>
        <taxon>Eukaryota</taxon>
        <taxon>Fungi</taxon>
        <taxon>Dikarya</taxon>
        <taxon>Ascomycota</taxon>
        <taxon>Pezizomycotina</taxon>
        <taxon>Dothideomycetes</taxon>
        <taxon>Pleosporomycetidae</taxon>
        <taxon>Venturiales</taxon>
        <taxon>Venturiaceae</taxon>
        <taxon>Venturia</taxon>
    </lineage>
</organism>
<dbReference type="InterPro" id="IPR006047">
    <property type="entry name" value="GH13_cat_dom"/>
</dbReference>
<reference evidence="4 5" key="1">
    <citation type="submission" date="2019-04" db="EMBL/GenBank/DDBJ databases">
        <title>High contiguity whole genome sequence and gene annotation resource for two Venturia nashicola isolates.</title>
        <authorList>
            <person name="Prokchorchik M."/>
            <person name="Won K."/>
            <person name="Lee Y."/>
            <person name="Choi E.D."/>
            <person name="Segonzac C."/>
            <person name="Sohn K.H."/>
        </authorList>
    </citation>
    <scope>NUCLEOTIDE SEQUENCE [LARGE SCALE GENOMIC DNA]</scope>
    <source>
        <strain evidence="4 5">PRI2</strain>
    </source>
</reference>
<dbReference type="Pfam" id="PF00128">
    <property type="entry name" value="Alpha-amylase"/>
    <property type="match status" value="1"/>
</dbReference>
<dbReference type="SUPFAM" id="SSF51445">
    <property type="entry name" value="(Trans)glycosidases"/>
    <property type="match status" value="1"/>
</dbReference>
<dbReference type="SMART" id="SM00642">
    <property type="entry name" value="Aamy"/>
    <property type="match status" value="1"/>
</dbReference>
<evidence type="ECO:0000259" key="3">
    <source>
        <dbReference type="SMART" id="SM00642"/>
    </source>
</evidence>
<dbReference type="Gene3D" id="3.20.20.80">
    <property type="entry name" value="Glycosidases"/>
    <property type="match status" value="1"/>
</dbReference>
<feature type="region of interest" description="Disordered" evidence="2">
    <location>
        <begin position="811"/>
        <end position="830"/>
    </location>
</feature>
<gene>
    <name evidence="4" type="ORF">E6O75_ATG05317</name>
</gene>
<dbReference type="InterPro" id="IPR017853">
    <property type="entry name" value="GH"/>
</dbReference>
<comment type="caution">
    <text evidence="4">The sequence shown here is derived from an EMBL/GenBank/DDBJ whole genome shotgun (WGS) entry which is preliminary data.</text>
</comment>
<comment type="similarity">
    <text evidence="1">Belongs to the glycosyl hydrolase 13 family.</text>
</comment>
<dbReference type="STRING" id="86259.A0A4Z1NWL2"/>
<feature type="compositionally biased region" description="Low complexity" evidence="2">
    <location>
        <begin position="715"/>
        <end position="731"/>
    </location>
</feature>
<name>A0A4Z1NWL2_9PEZI</name>
<dbReference type="PANTHER" id="PTHR10357:SF209">
    <property type="entry name" value="PERIPLASMIC ALPHA-AMYLASE"/>
    <property type="match status" value="1"/>
</dbReference>
<evidence type="ECO:0000256" key="2">
    <source>
        <dbReference type="SAM" id="MobiDB-lite"/>
    </source>
</evidence>
<proteinExistence type="inferred from homology"/>
<dbReference type="Proteomes" id="UP000298493">
    <property type="component" value="Unassembled WGS sequence"/>
</dbReference>
<accession>A0A4Z1NWL2</accession>
<dbReference type="EMBL" id="SNSC02000010">
    <property type="protein sequence ID" value="TID20553.1"/>
    <property type="molecule type" value="Genomic_DNA"/>
</dbReference>
<sequence>MSSARYPSPPFSPLWRPFAARRIQELMKRFQSEEGLIPVQNIKSLTDEEVESVLLHEAKKFTASPIAWEDQILYFLLPDRFSNDKEKDYVDNSGNKVSKGNTSPYQLSDEGNALLPDAQSWLDAGAKFCGGTLKGVMSKLGYLKRMGVTAIWIGPIFKQVSALETYHGYGVQNFLNVDPRFGTPGHLLELVKQAHAMDIYIVLDIVLNHTGNVFKYDGPNESPVYTDGKKYSVKGFYDENREPTLPFERVDLKKHPKAFPDGAIWPIELQDGNKIFTAEGQIRDWDANPEYLDGDFFNLQDLAIAKDDVNAFSPTPALLALVDIYKFWIAYADIDAFRLDTVKHMGHGPTRYFCNAIHEFAMGLGKENFMIIGEITGPNAFETVESTGLDAALGIGGIQQSLWQMPKGASNPQDYFDLFRNTAYLRKGSHSWLRNKIVTMIDDHDQVWRGSLKARFCSDPLGPPLLFAALALNLTTLGIPCIYYGTEQSFDGAGSDASPGHAADQYIRESMFGGAFGPFRSKERHCFIESSPIYQHLADLTGMRKQETALRRGRQYLREISGNGMIFAYPHRLGEERMMSIIAWSRIFDGVEIVCAINTDCEERSVWVTVDSVIHDDGFQLRQVFPRDSGEYLPVIMNRGRATIRLRVPAGGFVMFKGFPLISRANPSHNIKTIHHYILSPKSHHKYLPPNTRTQSTGNDSQPSQQSFLLISCHPSTGSSTPSTTLTSSKPSFHRTDNTSLLLGNTISSIGKYSSVNPTMPPTASDATSSHGIGIQGCQIKNTRSQFTRIRMDASSFGHLVAIQLPQPVTLDLPQPPTTSHGLPPTPTSF</sequence>
<feature type="region of interest" description="Disordered" evidence="2">
    <location>
        <begin position="712"/>
        <end position="733"/>
    </location>
</feature>
<dbReference type="PANTHER" id="PTHR10357">
    <property type="entry name" value="ALPHA-AMYLASE FAMILY MEMBER"/>
    <property type="match status" value="1"/>
</dbReference>
<dbReference type="GO" id="GO:0005975">
    <property type="term" value="P:carbohydrate metabolic process"/>
    <property type="evidence" value="ECO:0007669"/>
    <property type="project" value="InterPro"/>
</dbReference>
<dbReference type="AlphaFoldDB" id="A0A4Z1NWL2"/>
<keyword evidence="5" id="KW-1185">Reference proteome</keyword>
<protein>
    <recommendedName>
        <fullName evidence="3">Glycosyl hydrolase family 13 catalytic domain-containing protein</fullName>
    </recommendedName>
</protein>
<evidence type="ECO:0000313" key="5">
    <source>
        <dbReference type="Proteomes" id="UP000298493"/>
    </source>
</evidence>
<feature type="domain" description="Glycosyl hydrolase family 13 catalytic" evidence="3">
    <location>
        <begin position="75"/>
        <end position="544"/>
    </location>
</feature>